<comment type="caution">
    <text evidence="2">The sequence shown here is derived from an EMBL/GenBank/DDBJ whole genome shotgun (WGS) entry which is preliminary data.</text>
</comment>
<proteinExistence type="predicted"/>
<reference evidence="3" key="1">
    <citation type="journal article" date="2023" name="Commun. Biol.">
        <title>Genome analysis of Parmales, the sister group of diatoms, reveals the evolutionary specialization of diatoms from phago-mixotrophs to photoautotrophs.</title>
        <authorList>
            <person name="Ban H."/>
            <person name="Sato S."/>
            <person name="Yoshikawa S."/>
            <person name="Yamada K."/>
            <person name="Nakamura Y."/>
            <person name="Ichinomiya M."/>
            <person name="Sato N."/>
            <person name="Blanc-Mathieu R."/>
            <person name="Endo H."/>
            <person name="Kuwata A."/>
            <person name="Ogata H."/>
        </authorList>
    </citation>
    <scope>NUCLEOTIDE SEQUENCE [LARGE SCALE GENOMIC DNA]</scope>
</reference>
<sequence>MDEPSTDSTDLLHPPTFTLPPKFLTNSADVEPNPDETCPATATFLQMIQDMDGLFEESERNQIVNAIDERTAFPHVEGAVSEWFAGSVLSKNIKKVEHERLEKFLIIIAKRNVTRVKMSRLGVGMKMSLTLLLGYMDIITDLLVAKSYYEVEDYTTAYGIAGCALLAILLQAVVTFFQYGAKHVPERLGRTFVALVGLGPLVEGANVWTGKEDPELVCKGPQMYAIIKAFDIAFESIPESIIQIGGLLNANSENNVKMIHIIGVFSSMVAGAFIMTDGNFGMILNKHLGSPGDPYYKWISKVGDRPKHRQMLGMFLFNACYFAQFVFTMSLFAKAFNSDNFYLDLETGMDSYAFSLGLAAIGFAMFMYYCSDNFDRGLFWKPKSGKERTKDCWRDEQIWEKKFTTKDEEIYKGWIEEFHPAYLPFPEMTAWINENLVTKYENKTAERPEWMVGKNEGKFIKRIVVLYEWRRDYVNGALARLFGRNGEDLELGVEGQLSFIKGKKSFKGLGGRVKPE</sequence>
<accession>A0A9W6ZZ62</accession>
<name>A0A9W6ZZ62_9STRA</name>
<feature type="transmembrane region" description="Helical" evidence="1">
    <location>
        <begin position="311"/>
        <end position="332"/>
    </location>
</feature>
<dbReference type="EMBL" id="BLQM01000083">
    <property type="protein sequence ID" value="GMH61111.1"/>
    <property type="molecule type" value="Genomic_DNA"/>
</dbReference>
<protein>
    <submittedName>
        <fullName evidence="2">Uncharacterized protein</fullName>
    </submittedName>
</protein>
<keyword evidence="1" id="KW-1133">Transmembrane helix</keyword>
<feature type="transmembrane region" description="Helical" evidence="1">
    <location>
        <begin position="157"/>
        <end position="179"/>
    </location>
</feature>
<organism evidence="2 3">
    <name type="scientific">Triparma laevis f. inornata</name>
    <dbReference type="NCBI Taxonomy" id="1714386"/>
    <lineage>
        <taxon>Eukaryota</taxon>
        <taxon>Sar</taxon>
        <taxon>Stramenopiles</taxon>
        <taxon>Ochrophyta</taxon>
        <taxon>Bolidophyceae</taxon>
        <taxon>Parmales</taxon>
        <taxon>Triparmaceae</taxon>
        <taxon>Triparma</taxon>
    </lineage>
</organism>
<feature type="transmembrane region" description="Helical" evidence="1">
    <location>
        <begin position="127"/>
        <end position="145"/>
    </location>
</feature>
<keyword evidence="1" id="KW-0812">Transmembrane</keyword>
<dbReference type="AlphaFoldDB" id="A0A9W6ZZ62"/>
<gene>
    <name evidence="2" type="ORF">TL16_g03188</name>
</gene>
<feature type="transmembrane region" description="Helical" evidence="1">
    <location>
        <begin position="352"/>
        <end position="371"/>
    </location>
</feature>
<keyword evidence="1" id="KW-0472">Membrane</keyword>
<evidence type="ECO:0000313" key="3">
    <source>
        <dbReference type="Proteomes" id="UP001162640"/>
    </source>
</evidence>
<evidence type="ECO:0000256" key="1">
    <source>
        <dbReference type="SAM" id="Phobius"/>
    </source>
</evidence>
<dbReference type="Proteomes" id="UP001162640">
    <property type="component" value="Unassembled WGS sequence"/>
</dbReference>
<evidence type="ECO:0000313" key="2">
    <source>
        <dbReference type="EMBL" id="GMH61111.1"/>
    </source>
</evidence>